<feature type="transmembrane region" description="Helical" evidence="1">
    <location>
        <begin position="259"/>
        <end position="285"/>
    </location>
</feature>
<feature type="transmembrane region" description="Helical" evidence="1">
    <location>
        <begin position="207"/>
        <end position="225"/>
    </location>
</feature>
<evidence type="ECO:0000256" key="1">
    <source>
        <dbReference type="SAM" id="Phobius"/>
    </source>
</evidence>
<gene>
    <name evidence="2" type="ORF">M409DRAFT_49653</name>
</gene>
<dbReference type="EMBL" id="ML993580">
    <property type="protein sequence ID" value="KAF2173171.1"/>
    <property type="molecule type" value="Genomic_DNA"/>
</dbReference>
<feature type="transmembrane region" description="Helical" evidence="1">
    <location>
        <begin position="131"/>
        <end position="147"/>
    </location>
</feature>
<feature type="transmembrane region" description="Helical" evidence="1">
    <location>
        <begin position="339"/>
        <end position="363"/>
    </location>
</feature>
<keyword evidence="3" id="KW-1185">Reference proteome</keyword>
<organism evidence="2 3">
    <name type="scientific">Zasmidium cellare ATCC 36951</name>
    <dbReference type="NCBI Taxonomy" id="1080233"/>
    <lineage>
        <taxon>Eukaryota</taxon>
        <taxon>Fungi</taxon>
        <taxon>Dikarya</taxon>
        <taxon>Ascomycota</taxon>
        <taxon>Pezizomycotina</taxon>
        <taxon>Dothideomycetes</taxon>
        <taxon>Dothideomycetidae</taxon>
        <taxon>Mycosphaerellales</taxon>
        <taxon>Mycosphaerellaceae</taxon>
        <taxon>Zasmidium</taxon>
    </lineage>
</organism>
<dbReference type="RefSeq" id="XP_033674060.1">
    <property type="nucleotide sequence ID" value="XM_033811298.1"/>
</dbReference>
<feature type="transmembrane region" description="Helical" evidence="1">
    <location>
        <begin position="297"/>
        <end position="318"/>
    </location>
</feature>
<proteinExistence type="predicted"/>
<evidence type="ECO:0000313" key="2">
    <source>
        <dbReference type="EMBL" id="KAF2173171.1"/>
    </source>
</evidence>
<sequence>MGHINTTEPTQWSDERRNPAIDFGLFAFPAYVLPVLVASIFVWIKPHCRFLQRLNRNPAQLGPGVLNGVRNDRAGDFPRQIQGLLALFHVFCTGPALTQDNKSYKDDLFGYGSAEALSLLIGAFYLDPAMLTSYLATSTGWILLAINKRFSSAAMLLSLPCAWQITGYTGIYHWHSGILLFRLASDYIELDLVDHVRENVTYYLKSWNQAFYITCIIIGATINLVRSAARRESLQEAVDTILAGLYDACLQVVRAIVHLAAFLGPVALNAAITGFLATCIGWRWIVVGKPANSPFSSPLAMCLWALFYLVLWCLVQFLTEKRDRQRRQDVVDTFLYEMVICADVTGLAAALMVLLWWTIVVLLHTKILV</sequence>
<evidence type="ECO:0000313" key="3">
    <source>
        <dbReference type="Proteomes" id="UP000799537"/>
    </source>
</evidence>
<name>A0A6A6D1D5_ZASCE</name>
<feature type="transmembrane region" description="Helical" evidence="1">
    <location>
        <begin position="20"/>
        <end position="44"/>
    </location>
</feature>
<keyword evidence="1" id="KW-0812">Transmembrane</keyword>
<keyword evidence="1" id="KW-0472">Membrane</keyword>
<accession>A0A6A6D1D5</accession>
<dbReference type="AlphaFoldDB" id="A0A6A6D1D5"/>
<dbReference type="Proteomes" id="UP000799537">
    <property type="component" value="Unassembled WGS sequence"/>
</dbReference>
<feature type="transmembrane region" description="Helical" evidence="1">
    <location>
        <begin position="154"/>
        <end position="174"/>
    </location>
</feature>
<reference evidence="2" key="1">
    <citation type="journal article" date="2020" name="Stud. Mycol.">
        <title>101 Dothideomycetes genomes: a test case for predicting lifestyles and emergence of pathogens.</title>
        <authorList>
            <person name="Haridas S."/>
            <person name="Albert R."/>
            <person name="Binder M."/>
            <person name="Bloem J."/>
            <person name="Labutti K."/>
            <person name="Salamov A."/>
            <person name="Andreopoulos B."/>
            <person name="Baker S."/>
            <person name="Barry K."/>
            <person name="Bills G."/>
            <person name="Bluhm B."/>
            <person name="Cannon C."/>
            <person name="Castanera R."/>
            <person name="Culley D."/>
            <person name="Daum C."/>
            <person name="Ezra D."/>
            <person name="Gonzalez J."/>
            <person name="Henrissat B."/>
            <person name="Kuo A."/>
            <person name="Liang C."/>
            <person name="Lipzen A."/>
            <person name="Lutzoni F."/>
            <person name="Magnuson J."/>
            <person name="Mondo S."/>
            <person name="Nolan M."/>
            <person name="Ohm R."/>
            <person name="Pangilinan J."/>
            <person name="Park H.-J."/>
            <person name="Ramirez L."/>
            <person name="Alfaro M."/>
            <person name="Sun H."/>
            <person name="Tritt A."/>
            <person name="Yoshinaga Y."/>
            <person name="Zwiers L.-H."/>
            <person name="Turgeon B."/>
            <person name="Goodwin S."/>
            <person name="Spatafora J."/>
            <person name="Crous P."/>
            <person name="Grigoriev I."/>
        </authorList>
    </citation>
    <scope>NUCLEOTIDE SEQUENCE</scope>
    <source>
        <strain evidence="2">ATCC 36951</strain>
    </source>
</reference>
<dbReference type="GeneID" id="54564570"/>
<protein>
    <submittedName>
        <fullName evidence="2">Uncharacterized protein</fullName>
    </submittedName>
</protein>
<keyword evidence="1" id="KW-1133">Transmembrane helix</keyword>